<dbReference type="InterPro" id="IPR023393">
    <property type="entry name" value="START-like_dom_sf"/>
</dbReference>
<feature type="non-terminal residue" evidence="3">
    <location>
        <position position="1"/>
    </location>
</feature>
<keyword evidence="4" id="KW-1185">Reference proteome</keyword>
<feature type="domain" description="Phosphatidylinositol transfer protein N-terminal" evidence="2">
    <location>
        <begin position="109"/>
        <end position="175"/>
    </location>
</feature>
<evidence type="ECO:0000259" key="2">
    <source>
        <dbReference type="Pfam" id="PF02121"/>
    </source>
</evidence>
<proteinExistence type="predicted"/>
<dbReference type="GO" id="GO:0031210">
    <property type="term" value="F:phosphatidylcholine binding"/>
    <property type="evidence" value="ECO:0007669"/>
    <property type="project" value="TreeGrafter"/>
</dbReference>
<dbReference type="Pfam" id="PF02121">
    <property type="entry name" value="IP_trans"/>
    <property type="match status" value="4"/>
</dbReference>
<feature type="domain" description="Phosphatidylinositol transfer protein N-terminal" evidence="2">
    <location>
        <begin position="40"/>
        <end position="100"/>
    </location>
</feature>
<dbReference type="SUPFAM" id="SSF55961">
    <property type="entry name" value="Bet v1-like"/>
    <property type="match status" value="2"/>
</dbReference>
<dbReference type="OrthoDB" id="18453at2759"/>
<dbReference type="GO" id="GO:0008526">
    <property type="term" value="F:phosphatidylinositol transfer activity"/>
    <property type="evidence" value="ECO:0007669"/>
    <property type="project" value="TreeGrafter"/>
</dbReference>
<dbReference type="InterPro" id="IPR001666">
    <property type="entry name" value="PI_transfer"/>
</dbReference>
<dbReference type="EMBL" id="MTSL01000134">
    <property type="protein sequence ID" value="PJF18272.1"/>
    <property type="molecule type" value="Genomic_DNA"/>
</dbReference>
<protein>
    <submittedName>
        <fullName evidence="3">Phosphatidylinositol transfer protein beta isoform</fullName>
    </submittedName>
</protein>
<evidence type="ECO:0000256" key="1">
    <source>
        <dbReference type="SAM" id="MobiDB-lite"/>
    </source>
</evidence>
<sequence length="398" mass="45569">PFEILSANHHSRIPMPLTVEEVLELLTRYKPLSLSPSNYSKLPRIVQALAPGSALKVEERAWNAYPHCKTIISNPFLGESFEICLESLHLPDSGESENVAPIHIVNPKACSPVMCAYKLVTIKFKIFGLQTKMENFIENTEWGILLKFHKQVFTLIDEWIDLSIEDIRQMEVELKKDLDQYQVGQLHAIAEASREETNGDTGVEILANEPFDNERGSGQYTHKNWYLSSNYSSHSAEFHNPFLKDRFNIVVESRHIDDSGATENAFNLNGDELQRRKIIWIDIAGDVVNDNPPHLEPAEFLSEQTNRGKLQGEWWADCSPVMCCYKLVTIKFQNQRELLTKFHKKVFCSIDKWHGLTMDDIRILEDQMKQELEQKISDLGMKAGSDSKSRESAKSTPY</sequence>
<dbReference type="InterPro" id="IPR055261">
    <property type="entry name" value="PI_transfer_N"/>
</dbReference>
<accession>A0A2H9TKJ4</accession>
<comment type="caution">
    <text evidence="3">The sequence shown here is derived from an EMBL/GenBank/DDBJ whole genome shotgun (WGS) entry which is preliminary data.</text>
</comment>
<dbReference type="AlphaFoldDB" id="A0A2H9TKJ4"/>
<name>A0A2H9TKJ4_9FUNG</name>
<dbReference type="GO" id="GO:0035091">
    <property type="term" value="F:phosphatidylinositol binding"/>
    <property type="evidence" value="ECO:0007669"/>
    <property type="project" value="TreeGrafter"/>
</dbReference>
<feature type="region of interest" description="Disordered" evidence="1">
    <location>
        <begin position="375"/>
        <end position="398"/>
    </location>
</feature>
<dbReference type="GO" id="GO:0008525">
    <property type="term" value="F:phosphatidylcholine transporter activity"/>
    <property type="evidence" value="ECO:0007669"/>
    <property type="project" value="TreeGrafter"/>
</dbReference>
<dbReference type="STRING" id="1246581.A0A2H9TKJ4"/>
<dbReference type="Proteomes" id="UP000240830">
    <property type="component" value="Unassembled WGS sequence"/>
</dbReference>
<gene>
    <name evidence="3" type="primary">PITPNB</name>
    <name evidence="3" type="ORF">PSACC_01963</name>
</gene>
<dbReference type="GO" id="GO:0005737">
    <property type="term" value="C:cytoplasm"/>
    <property type="evidence" value="ECO:0007669"/>
    <property type="project" value="TreeGrafter"/>
</dbReference>
<dbReference type="PANTHER" id="PTHR10658">
    <property type="entry name" value="PHOSPHATIDYLINOSITOL TRANSFER PROTEIN"/>
    <property type="match status" value="1"/>
</dbReference>
<evidence type="ECO:0000313" key="3">
    <source>
        <dbReference type="EMBL" id="PJF18272.1"/>
    </source>
</evidence>
<feature type="compositionally biased region" description="Basic and acidic residues" evidence="1">
    <location>
        <begin position="385"/>
        <end position="398"/>
    </location>
</feature>
<dbReference type="PRINTS" id="PR00391">
    <property type="entry name" value="PITRANSFER"/>
</dbReference>
<feature type="domain" description="Phosphatidylinositol transfer protein N-terminal" evidence="2">
    <location>
        <begin position="178"/>
        <end position="230"/>
    </location>
</feature>
<organism evidence="3 4">
    <name type="scientific">Paramicrosporidium saccamoebae</name>
    <dbReference type="NCBI Taxonomy" id="1246581"/>
    <lineage>
        <taxon>Eukaryota</taxon>
        <taxon>Fungi</taxon>
        <taxon>Fungi incertae sedis</taxon>
        <taxon>Cryptomycota</taxon>
        <taxon>Cryptomycota incertae sedis</taxon>
        <taxon>Paramicrosporidium</taxon>
    </lineage>
</organism>
<dbReference type="Gene3D" id="3.30.530.20">
    <property type="match status" value="4"/>
</dbReference>
<dbReference type="PANTHER" id="PTHR10658:SF11">
    <property type="entry name" value="VIBRATOR, ISOFORM B"/>
    <property type="match status" value="1"/>
</dbReference>
<reference evidence="3 4" key="1">
    <citation type="submission" date="2016-10" db="EMBL/GenBank/DDBJ databases">
        <title>The genome of Paramicrosporidium saccamoebae is the missing link in understanding Cryptomycota and Microsporidia evolution.</title>
        <authorList>
            <person name="Quandt C.A."/>
            <person name="Beaudet D."/>
            <person name="Corsaro D."/>
            <person name="Michel R."/>
            <person name="Corradi N."/>
            <person name="James T."/>
        </authorList>
    </citation>
    <scope>NUCLEOTIDE SEQUENCE [LARGE SCALE GENOMIC DNA]</scope>
    <source>
        <strain evidence="3 4">KSL3</strain>
    </source>
</reference>
<evidence type="ECO:0000313" key="4">
    <source>
        <dbReference type="Proteomes" id="UP000240830"/>
    </source>
</evidence>
<feature type="domain" description="Phosphatidylinositol transfer protein N-terminal" evidence="2">
    <location>
        <begin position="231"/>
        <end position="370"/>
    </location>
</feature>